<dbReference type="InterPro" id="IPR002081">
    <property type="entry name" value="Cryptochrome/DNA_photolyase_1"/>
</dbReference>
<keyword evidence="3 5" id="KW-0274">FAD</keyword>
<keyword evidence="2 5" id="KW-0285">Flavoprotein</keyword>
<dbReference type="EC" id="4.1.99.3" evidence="7"/>
<sequence>MDIIVVLFNRDLRTHDHPALAAACENARQVVPLFVLDPALPTGHREGFLAECLADLRRSLRGLGGELVIRRGDTVTETVRLARMLSARAVYTALDVSALARSRQRRLAAECDRNRTEFRGFPGVTIVAPDALRPSGGGDHYRVFTPYWRAWSAHPRRELSKVPGTVSVPELDAGSPPEPGHRPSALFEGGETAARERMRRWLKHGVADYADGHDDLAGNRTSRLSPYLHFGCLSPLELETGAAGGGDFVRQLCWRDFFHQVTAAFPRINRDDYRPRGHEWRADSGAAQAWKEGMTGVPIVDAGMRQLLAENWMHNRARMIVSSFLVRRLHVDWRVGADHFFELLLDADVANNYGNWQWMAGTGNNTRPNQTVNHLRQARRFDPDGDYVRRYVPELGSMPARTIHEPWRSPVAVAGYPRPLVSMD</sequence>
<name>A0ABT9QIM8_9ACTN</name>
<keyword evidence="4 5" id="KW-0157">Chromophore</keyword>
<dbReference type="Pfam" id="PF03441">
    <property type="entry name" value="FAD_binding_7"/>
    <property type="match status" value="1"/>
</dbReference>
<dbReference type="EMBL" id="JAUSQU010000001">
    <property type="protein sequence ID" value="MDP9846230.1"/>
    <property type="molecule type" value="Genomic_DNA"/>
</dbReference>
<dbReference type="InterPro" id="IPR018394">
    <property type="entry name" value="DNA_photolyase_1_CS_C"/>
</dbReference>
<dbReference type="Proteomes" id="UP001225356">
    <property type="component" value="Unassembled WGS sequence"/>
</dbReference>
<dbReference type="InterPro" id="IPR005101">
    <property type="entry name" value="Cryptochr/Photolyase_FAD-bd"/>
</dbReference>
<dbReference type="InterPro" id="IPR036134">
    <property type="entry name" value="Crypto/Photolyase_FAD-like_sf"/>
</dbReference>
<dbReference type="PRINTS" id="PR00147">
    <property type="entry name" value="DNAPHOTLYASE"/>
</dbReference>
<dbReference type="PANTHER" id="PTHR11455">
    <property type="entry name" value="CRYPTOCHROME"/>
    <property type="match status" value="1"/>
</dbReference>
<evidence type="ECO:0000256" key="2">
    <source>
        <dbReference type="ARBA" id="ARBA00022630"/>
    </source>
</evidence>
<dbReference type="SUPFAM" id="SSF52425">
    <property type="entry name" value="Cryptochrome/photolyase, N-terminal domain"/>
    <property type="match status" value="1"/>
</dbReference>
<evidence type="ECO:0000313" key="8">
    <source>
        <dbReference type="Proteomes" id="UP001225356"/>
    </source>
</evidence>
<evidence type="ECO:0000256" key="1">
    <source>
        <dbReference type="ARBA" id="ARBA00001974"/>
    </source>
</evidence>
<evidence type="ECO:0000313" key="7">
    <source>
        <dbReference type="EMBL" id="MDP9846230.1"/>
    </source>
</evidence>
<dbReference type="InterPro" id="IPR014729">
    <property type="entry name" value="Rossmann-like_a/b/a_fold"/>
</dbReference>
<dbReference type="SUPFAM" id="SSF48173">
    <property type="entry name" value="Cryptochrome/photolyase FAD-binding domain"/>
    <property type="match status" value="1"/>
</dbReference>
<dbReference type="PANTHER" id="PTHR11455:SF9">
    <property type="entry name" value="CRYPTOCHROME CIRCADIAN CLOCK 5 ISOFORM X1"/>
    <property type="match status" value="1"/>
</dbReference>
<proteinExistence type="inferred from homology"/>
<dbReference type="Gene3D" id="1.25.40.80">
    <property type="match status" value="1"/>
</dbReference>
<evidence type="ECO:0000256" key="5">
    <source>
        <dbReference type="RuleBase" id="RU004182"/>
    </source>
</evidence>
<dbReference type="GO" id="GO:0003904">
    <property type="term" value="F:deoxyribodipyrimidine photo-lyase activity"/>
    <property type="evidence" value="ECO:0007669"/>
    <property type="project" value="UniProtKB-EC"/>
</dbReference>
<gene>
    <name evidence="7" type="ORF">J2853_005441</name>
</gene>
<accession>A0ABT9QIM8</accession>
<feature type="domain" description="Photolyase/cryptochrome alpha/beta" evidence="6">
    <location>
        <begin position="2"/>
        <end position="126"/>
    </location>
</feature>
<keyword evidence="7" id="KW-0456">Lyase</keyword>
<comment type="cofactor">
    <cofactor evidence="1">
        <name>FAD</name>
        <dbReference type="ChEBI" id="CHEBI:57692"/>
    </cofactor>
</comment>
<organism evidence="7 8">
    <name type="scientific">Streptosporangium lutulentum</name>
    <dbReference type="NCBI Taxonomy" id="1461250"/>
    <lineage>
        <taxon>Bacteria</taxon>
        <taxon>Bacillati</taxon>
        <taxon>Actinomycetota</taxon>
        <taxon>Actinomycetes</taxon>
        <taxon>Streptosporangiales</taxon>
        <taxon>Streptosporangiaceae</taxon>
        <taxon>Streptosporangium</taxon>
    </lineage>
</organism>
<reference evidence="7 8" key="1">
    <citation type="submission" date="2023-07" db="EMBL/GenBank/DDBJ databases">
        <title>Sequencing the genomes of 1000 actinobacteria strains.</title>
        <authorList>
            <person name="Klenk H.-P."/>
        </authorList>
    </citation>
    <scope>NUCLEOTIDE SEQUENCE [LARGE SCALE GENOMIC DNA]</scope>
    <source>
        <strain evidence="7 8">DSM 46740</strain>
    </source>
</reference>
<dbReference type="RefSeq" id="WP_307562526.1">
    <property type="nucleotide sequence ID" value="NZ_JAUSQU010000001.1"/>
</dbReference>
<comment type="similarity">
    <text evidence="5">Belongs to the DNA photolyase family.</text>
</comment>
<evidence type="ECO:0000259" key="6">
    <source>
        <dbReference type="PROSITE" id="PS51645"/>
    </source>
</evidence>
<dbReference type="InterPro" id="IPR036155">
    <property type="entry name" value="Crypto/Photolyase_N_sf"/>
</dbReference>
<protein>
    <submittedName>
        <fullName evidence="7">Deoxyribodipyrimidine photo-lyase</fullName>
        <ecNumber evidence="7">4.1.99.3</ecNumber>
    </submittedName>
</protein>
<evidence type="ECO:0000256" key="3">
    <source>
        <dbReference type="ARBA" id="ARBA00022827"/>
    </source>
</evidence>
<dbReference type="Gene3D" id="1.10.579.10">
    <property type="entry name" value="DNA Cyclobutane Dipyrimidine Photolyase, subunit A, domain 3"/>
    <property type="match status" value="1"/>
</dbReference>
<dbReference type="Pfam" id="PF00875">
    <property type="entry name" value="DNA_photolyase"/>
    <property type="match status" value="1"/>
</dbReference>
<dbReference type="InterPro" id="IPR006050">
    <property type="entry name" value="DNA_photolyase_N"/>
</dbReference>
<comment type="caution">
    <text evidence="7">The sequence shown here is derived from an EMBL/GenBank/DDBJ whole genome shotgun (WGS) entry which is preliminary data.</text>
</comment>
<evidence type="ECO:0000256" key="4">
    <source>
        <dbReference type="ARBA" id="ARBA00022991"/>
    </source>
</evidence>
<dbReference type="Gene3D" id="3.40.50.620">
    <property type="entry name" value="HUPs"/>
    <property type="match status" value="1"/>
</dbReference>
<dbReference type="PROSITE" id="PS51645">
    <property type="entry name" value="PHR_CRY_ALPHA_BETA"/>
    <property type="match status" value="1"/>
</dbReference>
<keyword evidence="8" id="KW-1185">Reference proteome</keyword>
<dbReference type="PROSITE" id="PS00394">
    <property type="entry name" value="DNA_PHOTOLYASES_1_1"/>
    <property type="match status" value="1"/>
</dbReference>